<dbReference type="PROSITE" id="PS00031">
    <property type="entry name" value="NUCLEAR_REC_DBD_1"/>
    <property type="match status" value="1"/>
</dbReference>
<evidence type="ECO:0000256" key="11">
    <source>
        <dbReference type="RuleBase" id="RU004334"/>
    </source>
</evidence>
<evidence type="ECO:0000256" key="7">
    <source>
        <dbReference type="ARBA" id="ARBA00023125"/>
    </source>
</evidence>
<evidence type="ECO:0000256" key="8">
    <source>
        <dbReference type="ARBA" id="ARBA00023163"/>
    </source>
</evidence>
<evidence type="ECO:0000313" key="16">
    <source>
        <dbReference type="Proteomes" id="UP000789524"/>
    </source>
</evidence>
<dbReference type="GO" id="GO:0000122">
    <property type="term" value="P:negative regulation of transcription by RNA polymerase II"/>
    <property type="evidence" value="ECO:0007669"/>
    <property type="project" value="UniProtKB-ARBA"/>
</dbReference>
<dbReference type="InterPro" id="IPR002933">
    <property type="entry name" value="Peptidase_M20"/>
</dbReference>
<dbReference type="InterPro" id="IPR035500">
    <property type="entry name" value="NHR-like_dom_sf"/>
</dbReference>
<dbReference type="GO" id="GO:0005634">
    <property type="term" value="C:nucleus"/>
    <property type="evidence" value="ECO:0007669"/>
    <property type="project" value="UniProtKB-SubCell"/>
</dbReference>
<evidence type="ECO:0000256" key="10">
    <source>
        <dbReference type="ARBA" id="ARBA00023242"/>
    </source>
</evidence>
<keyword evidence="5 11" id="KW-0862">Zinc</keyword>
<dbReference type="InterPro" id="IPR050274">
    <property type="entry name" value="Nuclear_hormone_rcpt_NR2"/>
</dbReference>
<dbReference type="PANTHER" id="PTHR24083">
    <property type="entry name" value="NUCLEAR HORMONE RECEPTOR"/>
    <property type="match status" value="1"/>
</dbReference>
<evidence type="ECO:0000313" key="15">
    <source>
        <dbReference type="EMBL" id="CAG9578694.1"/>
    </source>
</evidence>
<dbReference type="EMBL" id="CAKASE010000078">
    <property type="protein sequence ID" value="CAG9578694.1"/>
    <property type="molecule type" value="Genomic_DNA"/>
</dbReference>
<evidence type="ECO:0000256" key="9">
    <source>
        <dbReference type="ARBA" id="ARBA00023170"/>
    </source>
</evidence>
<dbReference type="PRINTS" id="PR01282">
    <property type="entry name" value="COUPTNFACTOR"/>
</dbReference>
<dbReference type="PRINTS" id="PR00047">
    <property type="entry name" value="STROIDFINGER"/>
</dbReference>
<dbReference type="Pfam" id="PF00105">
    <property type="entry name" value="zf-C4"/>
    <property type="match status" value="1"/>
</dbReference>
<keyword evidence="6 11" id="KW-0805">Transcription regulation</keyword>
<dbReference type="GO" id="GO:0032502">
    <property type="term" value="P:developmental process"/>
    <property type="evidence" value="ECO:0007669"/>
    <property type="project" value="UniProtKB-ARBA"/>
</dbReference>
<organism evidence="15 16">
    <name type="scientific">Danaus chrysippus</name>
    <name type="common">African queen</name>
    <dbReference type="NCBI Taxonomy" id="151541"/>
    <lineage>
        <taxon>Eukaryota</taxon>
        <taxon>Metazoa</taxon>
        <taxon>Ecdysozoa</taxon>
        <taxon>Arthropoda</taxon>
        <taxon>Hexapoda</taxon>
        <taxon>Insecta</taxon>
        <taxon>Pterygota</taxon>
        <taxon>Neoptera</taxon>
        <taxon>Endopterygota</taxon>
        <taxon>Lepidoptera</taxon>
        <taxon>Glossata</taxon>
        <taxon>Ditrysia</taxon>
        <taxon>Papilionoidea</taxon>
        <taxon>Nymphalidae</taxon>
        <taxon>Danainae</taxon>
        <taxon>Danaini</taxon>
        <taxon>Danaina</taxon>
        <taxon>Danaus</taxon>
        <taxon>Anosia</taxon>
    </lineage>
</organism>
<dbReference type="GO" id="GO:0016787">
    <property type="term" value="F:hydrolase activity"/>
    <property type="evidence" value="ECO:0007669"/>
    <property type="project" value="UniProtKB-KW"/>
</dbReference>
<dbReference type="CDD" id="cd07163">
    <property type="entry name" value="NR_DBD_TLX"/>
    <property type="match status" value="1"/>
</dbReference>
<gene>
    <name evidence="15" type="ORF">DCHRY22_LOCUS12750</name>
</gene>
<comment type="subcellular location">
    <subcellularLocation>
        <location evidence="1 11">Nucleus</location>
    </subcellularLocation>
</comment>
<evidence type="ECO:0000256" key="3">
    <source>
        <dbReference type="ARBA" id="ARBA00022771"/>
    </source>
</evidence>
<feature type="domain" description="NR LBD" evidence="14">
    <location>
        <begin position="532"/>
        <end position="772"/>
    </location>
</feature>
<keyword evidence="16" id="KW-1185">Reference proteome</keyword>
<dbReference type="SUPFAM" id="SSF48508">
    <property type="entry name" value="Nuclear receptor ligand-binding domain"/>
    <property type="match status" value="1"/>
</dbReference>
<dbReference type="OrthoDB" id="5771769at2759"/>
<dbReference type="SMART" id="SM00399">
    <property type="entry name" value="ZnF_C4"/>
    <property type="match status" value="1"/>
</dbReference>
<dbReference type="SMART" id="SM00430">
    <property type="entry name" value="HOLI"/>
    <property type="match status" value="1"/>
</dbReference>
<accession>A0A8J2W984</accession>
<dbReference type="InterPro" id="IPR000536">
    <property type="entry name" value="Nucl_hrmn_rcpt_lig-bd"/>
</dbReference>
<name>A0A8J2W984_9NEOP</name>
<protein>
    <submittedName>
        <fullName evidence="15">(African queen) hypothetical protein</fullName>
    </submittedName>
</protein>
<dbReference type="AlphaFoldDB" id="A0A8J2W984"/>
<keyword evidence="10 11" id="KW-0539">Nucleus</keyword>
<keyword evidence="9 11" id="KW-0675">Receptor</keyword>
<dbReference type="PROSITE" id="PS00759">
    <property type="entry name" value="ARGE_DAPE_CPG2_2"/>
    <property type="match status" value="1"/>
</dbReference>
<dbReference type="InterPro" id="IPR001723">
    <property type="entry name" value="Nuclear_hrmn_rcpt"/>
</dbReference>
<dbReference type="Pfam" id="PF00104">
    <property type="entry name" value="Hormone_recep"/>
    <property type="match status" value="1"/>
</dbReference>
<dbReference type="PROSITE" id="PS51030">
    <property type="entry name" value="NUCLEAR_REC_DBD_2"/>
    <property type="match status" value="1"/>
</dbReference>
<sequence>MVLCNPIQYNYSLQDYSNNPAVKKLQEYIRIDSSREENVELIVDFWQRQAEDVGLSFSVYRPAVLPICVLTLIGSKPDLPSIMLNHHGDVVPVYQSMWKYPPYSAHIDENGDLYGRGAQDTKSVGIQYIEAVRRIIKNNVTLERTLHLTVMPDEEYGGSKGIKAFMLTDDFKSLNIGFALDEGFTSEDDAMLASYQDKRPFQVRFNIVGQGGHGSALVNGSAIEKVQYLLNTALEFRKEQLKIRDATTKLDYGSYTTININMIELESWLSNLGDDCTMEFLRRDEYSPATAVDSTNPFWIAMKDALNNRGITVIPVVLPATSDMLVLREKFSIPAIGFAPRNNMKNKIHDANEYIPVSDRLLDIPCNVCGDRSSGKHYGIYSCDGCSGFFKRSIHRNRVYTCKAGGEMKGRCPVDKTHRNQCRACRLAKCFQANMNKDAVQHERGPRKPKPHPSVLGSLPPPHAHTHKPHALKLSPPSPYTPIPQPFNFQFSINGIADSAPLSTASSAGSSGAGGAGAVSPLPLITEQFIAPPPPGLLHMLMSSDKCQELIWSAKQLQLQGDPSLLRPPPNAFGAPLAPTWELLQETSARLLFMAVRWVRCLAPFQALAASDQAVLLRAAWKDLFVLHLAQWSAPWDLAPLLAAPAARARLPSDPLVDLELNTLQEILCRFRQIAPDGSECGCMKAIVLFSPDTPGLSETQPVEMLQDQAQCILADYVRTRYTRQPTRFGRLLLLLPSLRAVRARSIESLLFRETVGDVSVATLLHDMYRMQPAPTPVPAFQPPNCSSP</sequence>
<evidence type="ECO:0000256" key="12">
    <source>
        <dbReference type="SAM" id="MobiDB-lite"/>
    </source>
</evidence>
<evidence type="ECO:0000259" key="14">
    <source>
        <dbReference type="PROSITE" id="PS51843"/>
    </source>
</evidence>
<dbReference type="Proteomes" id="UP000789524">
    <property type="component" value="Unassembled WGS sequence"/>
</dbReference>
<evidence type="ECO:0000256" key="2">
    <source>
        <dbReference type="ARBA" id="ARBA00022723"/>
    </source>
</evidence>
<comment type="similarity">
    <text evidence="11">Belongs to the nuclear hormone receptor family.</text>
</comment>
<dbReference type="Gene3D" id="1.10.565.10">
    <property type="entry name" value="Retinoid X Receptor"/>
    <property type="match status" value="1"/>
</dbReference>
<reference evidence="15" key="1">
    <citation type="submission" date="2021-09" db="EMBL/GenBank/DDBJ databases">
        <authorList>
            <person name="Martin H S."/>
        </authorList>
    </citation>
    <scope>NUCLEOTIDE SEQUENCE</scope>
</reference>
<keyword evidence="4" id="KW-0378">Hydrolase</keyword>
<dbReference type="FunFam" id="1.10.565.10:FF:000038">
    <property type="entry name" value="Dissatisfaction, isoform A"/>
    <property type="match status" value="1"/>
</dbReference>
<dbReference type="Gene3D" id="3.30.50.10">
    <property type="entry name" value="Erythroid Transcription Factor GATA-1, subunit A"/>
    <property type="match status" value="1"/>
</dbReference>
<dbReference type="GO" id="GO:0008270">
    <property type="term" value="F:zinc ion binding"/>
    <property type="evidence" value="ECO:0007669"/>
    <property type="project" value="UniProtKB-KW"/>
</dbReference>
<dbReference type="PROSITE" id="PS51843">
    <property type="entry name" value="NR_LBD"/>
    <property type="match status" value="1"/>
</dbReference>
<keyword evidence="3 11" id="KW-0863">Zinc-finger</keyword>
<keyword evidence="2 11" id="KW-0479">Metal-binding</keyword>
<evidence type="ECO:0000256" key="5">
    <source>
        <dbReference type="ARBA" id="ARBA00022833"/>
    </source>
</evidence>
<dbReference type="Gene3D" id="3.40.630.10">
    <property type="entry name" value="Zn peptidases"/>
    <property type="match status" value="1"/>
</dbReference>
<dbReference type="PRINTS" id="PR00398">
    <property type="entry name" value="STRDHORMONER"/>
</dbReference>
<dbReference type="GO" id="GO:0043565">
    <property type="term" value="F:sequence-specific DNA binding"/>
    <property type="evidence" value="ECO:0007669"/>
    <property type="project" value="InterPro"/>
</dbReference>
<dbReference type="InterPro" id="IPR013088">
    <property type="entry name" value="Znf_NHR/GATA"/>
</dbReference>
<comment type="caution">
    <text evidence="15">The sequence shown here is derived from an EMBL/GenBank/DDBJ whole genome shotgun (WGS) entry which is preliminary data.</text>
</comment>
<keyword evidence="8 11" id="KW-0804">Transcription</keyword>
<evidence type="ECO:0000256" key="1">
    <source>
        <dbReference type="ARBA" id="ARBA00004123"/>
    </source>
</evidence>
<evidence type="ECO:0000256" key="4">
    <source>
        <dbReference type="ARBA" id="ARBA00022801"/>
    </source>
</evidence>
<feature type="domain" description="Nuclear receptor" evidence="13">
    <location>
        <begin position="363"/>
        <end position="442"/>
    </location>
</feature>
<dbReference type="Gene3D" id="1.10.150.900">
    <property type="match status" value="1"/>
</dbReference>
<keyword evidence="7 11" id="KW-0238">DNA-binding</keyword>
<dbReference type="FunFam" id="3.30.50.10:FF:000019">
    <property type="entry name" value="Nuclear receptor subfamily 2 group E member"/>
    <property type="match status" value="1"/>
</dbReference>
<feature type="region of interest" description="Disordered" evidence="12">
    <location>
        <begin position="439"/>
        <end position="479"/>
    </location>
</feature>
<dbReference type="InterPro" id="IPR001261">
    <property type="entry name" value="ArgE/DapE_CS"/>
</dbReference>
<dbReference type="SUPFAM" id="SSF57716">
    <property type="entry name" value="Glucocorticoid receptor-like (DNA-binding domain)"/>
    <property type="match status" value="1"/>
</dbReference>
<dbReference type="InterPro" id="IPR001628">
    <property type="entry name" value="Znf_hrmn_rcpt"/>
</dbReference>
<evidence type="ECO:0000259" key="13">
    <source>
        <dbReference type="PROSITE" id="PS51030"/>
    </source>
</evidence>
<evidence type="ECO:0000256" key="6">
    <source>
        <dbReference type="ARBA" id="ARBA00023015"/>
    </source>
</evidence>
<dbReference type="SUPFAM" id="SSF53187">
    <property type="entry name" value="Zn-dependent exopeptidases"/>
    <property type="match status" value="1"/>
</dbReference>
<dbReference type="Pfam" id="PF01546">
    <property type="entry name" value="Peptidase_M20"/>
    <property type="match status" value="1"/>
</dbReference>
<proteinExistence type="inferred from homology"/>
<dbReference type="GO" id="GO:0003700">
    <property type="term" value="F:DNA-binding transcription factor activity"/>
    <property type="evidence" value="ECO:0007669"/>
    <property type="project" value="InterPro"/>
</dbReference>